<feature type="transmembrane region" description="Helical" evidence="8">
    <location>
        <begin position="12"/>
        <end position="31"/>
    </location>
</feature>
<dbReference type="InterPro" id="IPR028325">
    <property type="entry name" value="VG_K_chnl"/>
</dbReference>
<dbReference type="InterPro" id="IPR027359">
    <property type="entry name" value="Volt_channel_dom_sf"/>
</dbReference>
<evidence type="ECO:0000256" key="5">
    <source>
        <dbReference type="ARBA" id="ARBA00023065"/>
    </source>
</evidence>
<accession>A0A917B1J4</accession>
<keyword evidence="2" id="KW-0813">Transport</keyword>
<dbReference type="Proteomes" id="UP000660110">
    <property type="component" value="Unassembled WGS sequence"/>
</dbReference>
<keyword evidence="3 8" id="KW-0812">Transmembrane</keyword>
<name>A0A917B1J4_HALAA</name>
<feature type="transmembrane region" description="Helical" evidence="8">
    <location>
        <begin position="173"/>
        <end position="198"/>
    </location>
</feature>
<dbReference type="SUPFAM" id="SSF81324">
    <property type="entry name" value="Voltage-gated potassium channels"/>
    <property type="match status" value="1"/>
</dbReference>
<keyword evidence="11" id="KW-1185">Reference proteome</keyword>
<reference evidence="10" key="1">
    <citation type="journal article" date="2014" name="Int. J. Syst. Evol. Microbiol.">
        <title>Complete genome sequence of Corynebacterium casei LMG S-19264T (=DSM 44701T), isolated from a smear-ripened cheese.</title>
        <authorList>
            <consortium name="US DOE Joint Genome Institute (JGI-PGF)"/>
            <person name="Walter F."/>
            <person name="Albersmeier A."/>
            <person name="Kalinowski J."/>
            <person name="Ruckert C."/>
        </authorList>
    </citation>
    <scope>NUCLEOTIDE SEQUENCE</scope>
    <source>
        <strain evidence="10">CGMCC 1.12153</strain>
    </source>
</reference>
<dbReference type="PANTHER" id="PTHR11537:SF254">
    <property type="entry name" value="POTASSIUM VOLTAGE-GATED CHANNEL PROTEIN SHAB"/>
    <property type="match status" value="1"/>
</dbReference>
<evidence type="ECO:0000313" key="10">
    <source>
        <dbReference type="EMBL" id="GGF17194.1"/>
    </source>
</evidence>
<evidence type="ECO:0000256" key="1">
    <source>
        <dbReference type="ARBA" id="ARBA00004141"/>
    </source>
</evidence>
<comment type="subcellular location">
    <subcellularLocation>
        <location evidence="1">Membrane</location>
        <topology evidence="1">Multi-pass membrane protein</topology>
    </subcellularLocation>
</comment>
<protein>
    <submittedName>
        <fullName evidence="10">Ion transporter</fullName>
    </submittedName>
</protein>
<evidence type="ECO:0000259" key="9">
    <source>
        <dbReference type="Pfam" id="PF07885"/>
    </source>
</evidence>
<comment type="caution">
    <text evidence="10">The sequence shown here is derived from an EMBL/GenBank/DDBJ whole genome shotgun (WGS) entry which is preliminary data.</text>
</comment>
<proteinExistence type="predicted"/>
<evidence type="ECO:0000256" key="6">
    <source>
        <dbReference type="ARBA" id="ARBA00023136"/>
    </source>
</evidence>
<evidence type="ECO:0000256" key="8">
    <source>
        <dbReference type="SAM" id="Phobius"/>
    </source>
</evidence>
<keyword evidence="6 8" id="KW-0472">Membrane</keyword>
<dbReference type="Gene3D" id="1.20.120.350">
    <property type="entry name" value="Voltage-gated potassium channels. Chain C"/>
    <property type="match status" value="1"/>
</dbReference>
<evidence type="ECO:0000256" key="2">
    <source>
        <dbReference type="ARBA" id="ARBA00022448"/>
    </source>
</evidence>
<dbReference type="GO" id="GO:0001508">
    <property type="term" value="P:action potential"/>
    <property type="evidence" value="ECO:0007669"/>
    <property type="project" value="TreeGrafter"/>
</dbReference>
<dbReference type="GO" id="GO:0005249">
    <property type="term" value="F:voltage-gated potassium channel activity"/>
    <property type="evidence" value="ECO:0007669"/>
    <property type="project" value="InterPro"/>
</dbReference>
<evidence type="ECO:0000256" key="4">
    <source>
        <dbReference type="ARBA" id="ARBA00022989"/>
    </source>
</evidence>
<gene>
    <name evidence="10" type="ORF">GCM10010954_14820</name>
</gene>
<dbReference type="Gene3D" id="1.10.287.70">
    <property type="match status" value="1"/>
</dbReference>
<keyword evidence="4 8" id="KW-1133">Transmembrane helix</keyword>
<keyword evidence="7" id="KW-0407">Ion channel</keyword>
<dbReference type="PANTHER" id="PTHR11537">
    <property type="entry name" value="VOLTAGE-GATED POTASSIUM CHANNEL"/>
    <property type="match status" value="1"/>
</dbReference>
<feature type="transmembrane region" description="Helical" evidence="8">
    <location>
        <begin position="120"/>
        <end position="138"/>
    </location>
</feature>
<evidence type="ECO:0000256" key="7">
    <source>
        <dbReference type="ARBA" id="ARBA00023303"/>
    </source>
</evidence>
<dbReference type="GO" id="GO:0008076">
    <property type="term" value="C:voltage-gated potassium channel complex"/>
    <property type="evidence" value="ECO:0007669"/>
    <property type="project" value="InterPro"/>
</dbReference>
<dbReference type="EMBL" id="BMEL01000002">
    <property type="protein sequence ID" value="GGF17194.1"/>
    <property type="molecule type" value="Genomic_DNA"/>
</dbReference>
<feature type="transmembrane region" description="Helical" evidence="8">
    <location>
        <begin position="37"/>
        <end position="57"/>
    </location>
</feature>
<keyword evidence="5" id="KW-0406">Ion transport</keyword>
<evidence type="ECO:0000313" key="11">
    <source>
        <dbReference type="Proteomes" id="UP000660110"/>
    </source>
</evidence>
<evidence type="ECO:0000256" key="3">
    <source>
        <dbReference type="ARBA" id="ARBA00022692"/>
    </source>
</evidence>
<organism evidence="10 11">
    <name type="scientific">Halobacillus andaensis</name>
    <dbReference type="NCBI Taxonomy" id="1176239"/>
    <lineage>
        <taxon>Bacteria</taxon>
        <taxon>Bacillati</taxon>
        <taxon>Bacillota</taxon>
        <taxon>Bacilli</taxon>
        <taxon>Bacillales</taxon>
        <taxon>Bacillaceae</taxon>
        <taxon>Halobacillus</taxon>
    </lineage>
</organism>
<dbReference type="InterPro" id="IPR013099">
    <property type="entry name" value="K_chnl_dom"/>
</dbReference>
<reference evidence="10" key="2">
    <citation type="submission" date="2020-09" db="EMBL/GenBank/DDBJ databases">
        <authorList>
            <person name="Sun Q."/>
            <person name="Zhou Y."/>
        </authorList>
    </citation>
    <scope>NUCLEOTIDE SEQUENCE</scope>
    <source>
        <strain evidence="10">CGMCC 1.12153</strain>
    </source>
</reference>
<feature type="domain" description="Potassium channel" evidence="9">
    <location>
        <begin position="123"/>
        <end position="198"/>
    </location>
</feature>
<dbReference type="Pfam" id="PF07885">
    <property type="entry name" value="Ion_trans_2"/>
    <property type="match status" value="1"/>
</dbReference>
<dbReference type="AlphaFoldDB" id="A0A917B1J4"/>
<sequence length="245" mass="28188">MSTKNNKTTTLFIAYEVLLITLALLSVLFIWTENTALSYIDNFIWIIFLIDVLIRLFKAKDKWRFIKHNPFDFIAALPLDSIFQLARFARLIKIIRMLSISKQHLKPFFKILRTNGLDRVLTFSFLLIFGAAIIIKMVEPGIDSFSDGVWWSIVTATTVGYGDISPSTMVGRLIAVILMLIGIGLIGMLTGSITTFFVKEQKSQHPTVSFIRHQLSRYEDLTLDEMKQLTVLMEEMKEEKREVEK</sequence>
<dbReference type="RefSeq" id="WP_188376871.1">
    <property type="nucleotide sequence ID" value="NZ_BMEL01000002.1"/>
</dbReference>